<dbReference type="Proteomes" id="UP000287651">
    <property type="component" value="Unassembled WGS sequence"/>
</dbReference>
<protein>
    <recommendedName>
        <fullName evidence="6">Peptidase A1 domain-containing protein</fullName>
    </recommendedName>
</protein>
<keyword evidence="5" id="KW-0325">Glycoprotein</keyword>
<dbReference type="InterPro" id="IPR032861">
    <property type="entry name" value="TAXi_N"/>
</dbReference>
<gene>
    <name evidence="7" type="ORF">B296_00001276</name>
</gene>
<comment type="caution">
    <text evidence="7">The sequence shown here is derived from an EMBL/GenBank/DDBJ whole genome shotgun (WGS) entry which is preliminary data.</text>
</comment>
<dbReference type="EMBL" id="AMZH03001195">
    <property type="protein sequence ID" value="RRT80239.1"/>
    <property type="molecule type" value="Genomic_DNA"/>
</dbReference>
<evidence type="ECO:0000313" key="7">
    <source>
        <dbReference type="EMBL" id="RRT80239.1"/>
    </source>
</evidence>
<evidence type="ECO:0000313" key="8">
    <source>
        <dbReference type="Proteomes" id="UP000287651"/>
    </source>
</evidence>
<name>A0A427AVF0_ENSVE</name>
<evidence type="ECO:0000256" key="5">
    <source>
        <dbReference type="ARBA" id="ARBA00023180"/>
    </source>
</evidence>
<keyword evidence="3" id="KW-0064">Aspartyl protease</keyword>
<dbReference type="GO" id="GO:0005576">
    <property type="term" value="C:extracellular region"/>
    <property type="evidence" value="ECO:0007669"/>
    <property type="project" value="TreeGrafter"/>
</dbReference>
<dbReference type="InterPro" id="IPR034161">
    <property type="entry name" value="Pepsin-like_plant"/>
</dbReference>
<dbReference type="AlphaFoldDB" id="A0A427AVF0"/>
<dbReference type="SUPFAM" id="SSF50630">
    <property type="entry name" value="Acid proteases"/>
    <property type="match status" value="1"/>
</dbReference>
<proteinExistence type="inferred from homology"/>
<dbReference type="Gene3D" id="2.40.70.10">
    <property type="entry name" value="Acid Proteases"/>
    <property type="match status" value="2"/>
</dbReference>
<dbReference type="Pfam" id="PF14541">
    <property type="entry name" value="TAXi_C"/>
    <property type="match status" value="1"/>
</dbReference>
<dbReference type="InterPro" id="IPR033121">
    <property type="entry name" value="PEPTIDASE_A1"/>
</dbReference>
<evidence type="ECO:0000256" key="1">
    <source>
        <dbReference type="ARBA" id="ARBA00007447"/>
    </source>
</evidence>
<dbReference type="GO" id="GO:0006508">
    <property type="term" value="P:proteolysis"/>
    <property type="evidence" value="ECO:0007669"/>
    <property type="project" value="UniProtKB-KW"/>
</dbReference>
<dbReference type="InterPro" id="IPR032799">
    <property type="entry name" value="TAXi_C"/>
</dbReference>
<organism evidence="7 8">
    <name type="scientific">Ensete ventricosum</name>
    <name type="common">Abyssinian banana</name>
    <name type="synonym">Musa ensete</name>
    <dbReference type="NCBI Taxonomy" id="4639"/>
    <lineage>
        <taxon>Eukaryota</taxon>
        <taxon>Viridiplantae</taxon>
        <taxon>Streptophyta</taxon>
        <taxon>Embryophyta</taxon>
        <taxon>Tracheophyta</taxon>
        <taxon>Spermatophyta</taxon>
        <taxon>Magnoliopsida</taxon>
        <taxon>Liliopsida</taxon>
        <taxon>Zingiberales</taxon>
        <taxon>Musaceae</taxon>
        <taxon>Ensete</taxon>
    </lineage>
</organism>
<accession>A0A427AVF0</accession>
<evidence type="ECO:0000259" key="6">
    <source>
        <dbReference type="PROSITE" id="PS51767"/>
    </source>
</evidence>
<evidence type="ECO:0000256" key="4">
    <source>
        <dbReference type="ARBA" id="ARBA00022801"/>
    </source>
</evidence>
<reference evidence="7 8" key="1">
    <citation type="journal article" date="2014" name="Agronomy (Basel)">
        <title>A Draft Genome Sequence for Ensete ventricosum, the Drought-Tolerant Tree Against Hunger.</title>
        <authorList>
            <person name="Harrison J."/>
            <person name="Moore K.A."/>
            <person name="Paszkiewicz K."/>
            <person name="Jones T."/>
            <person name="Grant M."/>
            <person name="Ambacheew D."/>
            <person name="Muzemil S."/>
            <person name="Studholme D.J."/>
        </authorList>
    </citation>
    <scope>NUCLEOTIDE SEQUENCE [LARGE SCALE GENOMIC DNA]</scope>
</reference>
<comment type="similarity">
    <text evidence="1">Belongs to the peptidase A1 family.</text>
</comment>
<dbReference type="PROSITE" id="PS51767">
    <property type="entry name" value="PEPTIDASE_A1"/>
    <property type="match status" value="1"/>
</dbReference>
<dbReference type="InterPro" id="IPR021109">
    <property type="entry name" value="Peptidase_aspartic_dom_sf"/>
</dbReference>
<dbReference type="PANTHER" id="PTHR47967">
    <property type="entry name" value="OS07G0603500 PROTEIN-RELATED"/>
    <property type="match status" value="1"/>
</dbReference>
<sequence length="458" mass="49649">MIEIDRYRSILGTYRLKDKVGISPESPSGGGIQTATDARRVSGATDAHGVIRSGDVWRKPYSEVSMARAGIRATLTHVDSNGDFTMSERYRRAMRRSQHRMDALGEMLTVSGIDDRATVHDGLGEYMMDLAVGTPALAFSAIMDTGSDLVWAQCRPCVECLPHSPLRYVPSNSSTYSASPCTDSYCKALPSTCTTACQYHYDYMDSSWTDGVLSTETFTFGSGDPIPNITFGCGYNNSFNTPFYASGLVGLGPGSLSLVSQLGFGKFSYCLTSIDDLSSTGALLLGSFAELKEPASAIRSTPLVADSYYFLDLRGISVGATLLPIPSDTFANKIFIDSGTTFTVLPRAALELVKQELLSVVDLPPANDIPWFDLCFQLKSGEVPQLPDMTFHFSGADMVLPMPNYMVVDTEAGVMCLAMKPSSVPMSIFGNFQQQNMHILYDVAGKTLSFAPAECHKL</sequence>
<evidence type="ECO:0000256" key="2">
    <source>
        <dbReference type="ARBA" id="ARBA00022670"/>
    </source>
</evidence>
<keyword evidence="4" id="KW-0378">Hydrolase</keyword>
<dbReference type="GO" id="GO:0004190">
    <property type="term" value="F:aspartic-type endopeptidase activity"/>
    <property type="evidence" value="ECO:0007669"/>
    <property type="project" value="UniProtKB-KW"/>
</dbReference>
<feature type="domain" description="Peptidase A1" evidence="6">
    <location>
        <begin position="126"/>
        <end position="451"/>
    </location>
</feature>
<dbReference type="PANTHER" id="PTHR47967:SF45">
    <property type="entry name" value="OS07G0533800 PROTEIN"/>
    <property type="match status" value="1"/>
</dbReference>
<dbReference type="InterPro" id="IPR051708">
    <property type="entry name" value="Plant_Aspart_Prot_A1"/>
</dbReference>
<evidence type="ECO:0000256" key="3">
    <source>
        <dbReference type="ARBA" id="ARBA00022750"/>
    </source>
</evidence>
<dbReference type="CDD" id="cd05476">
    <property type="entry name" value="pepsin_A_like_plant"/>
    <property type="match status" value="1"/>
</dbReference>
<keyword evidence="2" id="KW-0645">Protease</keyword>
<dbReference type="Pfam" id="PF14543">
    <property type="entry name" value="TAXi_N"/>
    <property type="match status" value="1"/>
</dbReference>